<keyword evidence="1" id="KW-0472">Membrane</keyword>
<reference evidence="3" key="1">
    <citation type="submission" date="2025-08" db="UniProtKB">
        <authorList>
            <consortium name="RefSeq"/>
        </authorList>
    </citation>
    <scope>IDENTIFICATION</scope>
    <source>
        <strain evidence="3">Airmid</strain>
    </source>
</reference>
<accession>A0A6P6YBH9</accession>
<keyword evidence="1" id="KW-1133">Transmembrane helix</keyword>
<dbReference type="KEGG" id="dpte:113795930"/>
<name>A0A6P6YBH9_DERPT</name>
<dbReference type="RefSeq" id="XP_027201969.1">
    <property type="nucleotide sequence ID" value="XM_027346168.1"/>
</dbReference>
<feature type="transmembrane region" description="Helical" evidence="1">
    <location>
        <begin position="6"/>
        <end position="26"/>
    </location>
</feature>
<dbReference type="Proteomes" id="UP000515146">
    <property type="component" value="Unplaced"/>
</dbReference>
<dbReference type="InParanoid" id="A0A6P6YBH9"/>
<evidence type="ECO:0000313" key="2">
    <source>
        <dbReference type="Proteomes" id="UP000515146"/>
    </source>
</evidence>
<sequence>MAYKNIYIIMIIASLLLIQTIIFLYLNIGIELDNGQQFFTTESTTELIEKISKKLTINQIWQDILRNKHRLSPNTLCHNYKNQIKDHCLNEYMKSLRDSFDSETMEKFCCHFKENYLHCLMTNLNFLCNPAELLPLHREVKGISKICHDYFDFCDDCP</sequence>
<keyword evidence="2" id="KW-1185">Reference proteome</keyword>
<evidence type="ECO:0000256" key="1">
    <source>
        <dbReference type="SAM" id="Phobius"/>
    </source>
</evidence>
<organism evidence="2 3">
    <name type="scientific">Dermatophagoides pteronyssinus</name>
    <name type="common">European house dust mite</name>
    <dbReference type="NCBI Taxonomy" id="6956"/>
    <lineage>
        <taxon>Eukaryota</taxon>
        <taxon>Metazoa</taxon>
        <taxon>Ecdysozoa</taxon>
        <taxon>Arthropoda</taxon>
        <taxon>Chelicerata</taxon>
        <taxon>Arachnida</taxon>
        <taxon>Acari</taxon>
        <taxon>Acariformes</taxon>
        <taxon>Sarcoptiformes</taxon>
        <taxon>Astigmata</taxon>
        <taxon>Psoroptidia</taxon>
        <taxon>Analgoidea</taxon>
        <taxon>Pyroglyphidae</taxon>
        <taxon>Dermatophagoidinae</taxon>
        <taxon>Dermatophagoides</taxon>
    </lineage>
</organism>
<proteinExistence type="predicted"/>
<protein>
    <submittedName>
        <fullName evidence="3">Uncharacterized protein LOC113795930</fullName>
    </submittedName>
</protein>
<evidence type="ECO:0000313" key="3">
    <source>
        <dbReference type="RefSeq" id="XP_027201969.1"/>
    </source>
</evidence>
<keyword evidence="1" id="KW-0812">Transmembrane</keyword>
<gene>
    <name evidence="3" type="primary">LOC113795930</name>
</gene>
<dbReference type="AlphaFoldDB" id="A0A6P6YBH9"/>